<keyword evidence="1" id="KW-0472">Membrane</keyword>
<evidence type="ECO:0000313" key="2">
    <source>
        <dbReference type="EMBL" id="QNO44258.1"/>
    </source>
</evidence>
<dbReference type="EMBL" id="MT630942">
    <property type="protein sequence ID" value="QNO44258.1"/>
    <property type="molecule type" value="Genomic_DNA"/>
</dbReference>
<organism evidence="3">
    <name type="scientific">Candidatus Methanogaster sp. ANME-2c ERB4</name>
    <dbReference type="NCBI Taxonomy" id="2759911"/>
    <lineage>
        <taxon>Archaea</taxon>
        <taxon>Methanobacteriati</taxon>
        <taxon>Methanobacteriota</taxon>
        <taxon>Stenosarchaea group</taxon>
        <taxon>Methanomicrobia</taxon>
        <taxon>Methanosarcinales</taxon>
        <taxon>ANME-2 cluster</taxon>
        <taxon>Candidatus Methanogasteraceae</taxon>
        <taxon>Candidatus Methanogaster</taxon>
    </lineage>
</organism>
<dbReference type="EMBL" id="MT631394">
    <property type="protein sequence ID" value="QNO49696.1"/>
    <property type="molecule type" value="Genomic_DNA"/>
</dbReference>
<gene>
    <name evidence="3" type="ORF">ADAIOCCD_00004</name>
    <name evidence="2" type="ORF">CAMBNMFJ_00004</name>
</gene>
<keyword evidence="1" id="KW-1133">Transmembrane helix</keyword>
<feature type="transmembrane region" description="Helical" evidence="1">
    <location>
        <begin position="21"/>
        <end position="37"/>
    </location>
</feature>
<proteinExistence type="predicted"/>
<evidence type="ECO:0000256" key="1">
    <source>
        <dbReference type="SAM" id="Phobius"/>
    </source>
</evidence>
<name>A0A7G9YNW2_9EURY</name>
<feature type="transmembrane region" description="Helical" evidence="1">
    <location>
        <begin position="121"/>
        <end position="146"/>
    </location>
</feature>
<protein>
    <submittedName>
        <fullName evidence="3">Uncharacterized protein</fullName>
    </submittedName>
</protein>
<accession>A0A7G9YNW2</accession>
<sequence length="151" mass="16601">MVGAEAMKNAGGACPRVDRKFLFPLLIVEVFIIFWKHRTVSGKHNYQNGALLTCKAVYTINLCNQCPSLADKNFSHCLRAEQAAAKPLMPITLISSIQSFPGSVLIYHNSLSRFTQGVGAAYIPIISIIGFLGAGAMGFWLLYLILRHGRM</sequence>
<evidence type="ECO:0000313" key="3">
    <source>
        <dbReference type="EMBL" id="QNO49696.1"/>
    </source>
</evidence>
<reference evidence="3" key="1">
    <citation type="submission" date="2020-06" db="EMBL/GenBank/DDBJ databases">
        <title>Unique genomic features of the anaerobic methanotrophic archaea.</title>
        <authorList>
            <person name="Chadwick G.L."/>
            <person name="Skennerton C.T."/>
            <person name="Laso-Perez R."/>
            <person name="Leu A.O."/>
            <person name="Speth D.R."/>
            <person name="Yu H."/>
            <person name="Morgan-Lang C."/>
            <person name="Hatzenpichler R."/>
            <person name="Goudeau D."/>
            <person name="Malmstrom R."/>
            <person name="Brazelton W.J."/>
            <person name="Woyke T."/>
            <person name="Hallam S.J."/>
            <person name="Tyson G.W."/>
            <person name="Wegener G."/>
            <person name="Boetius A."/>
            <person name="Orphan V."/>
        </authorList>
    </citation>
    <scope>NUCLEOTIDE SEQUENCE</scope>
</reference>
<dbReference type="AlphaFoldDB" id="A0A7G9YNW2"/>
<keyword evidence="1" id="KW-0812">Transmembrane</keyword>